<dbReference type="PROSITE" id="PS51898">
    <property type="entry name" value="TYR_RECOMBINASE"/>
    <property type="match status" value="1"/>
</dbReference>
<evidence type="ECO:0000313" key="3">
    <source>
        <dbReference type="EMBL" id="QIT17831.1"/>
    </source>
</evidence>
<organism evidence="3 4">
    <name type="scientific">Acinetobacter pittii</name>
    <name type="common">Acinetobacter genomosp. 3</name>
    <dbReference type="NCBI Taxonomy" id="48296"/>
    <lineage>
        <taxon>Bacteria</taxon>
        <taxon>Pseudomonadati</taxon>
        <taxon>Pseudomonadota</taxon>
        <taxon>Gammaproteobacteria</taxon>
        <taxon>Moraxellales</taxon>
        <taxon>Moraxellaceae</taxon>
        <taxon>Acinetobacter</taxon>
        <taxon>Acinetobacter calcoaceticus/baumannii complex</taxon>
    </lineage>
</organism>
<dbReference type="Gene3D" id="1.10.443.10">
    <property type="entry name" value="Intergrase catalytic core"/>
    <property type="match status" value="1"/>
</dbReference>
<dbReference type="AlphaFoldDB" id="A0A6H0FTZ7"/>
<evidence type="ECO:0000259" key="2">
    <source>
        <dbReference type="PROSITE" id="PS51898"/>
    </source>
</evidence>
<dbReference type="EMBL" id="CP049806">
    <property type="protein sequence ID" value="QIT17831.1"/>
    <property type="molecule type" value="Genomic_DNA"/>
</dbReference>
<protein>
    <submittedName>
        <fullName evidence="3">Site-specific integrase</fullName>
    </submittedName>
</protein>
<name>A0A6H0FTZ7_ACIPI</name>
<dbReference type="Proteomes" id="UP000501692">
    <property type="component" value="Chromosome"/>
</dbReference>
<keyword evidence="1" id="KW-0233">DNA recombination</keyword>
<gene>
    <name evidence="3" type="ORF">G8E09_08960</name>
</gene>
<evidence type="ECO:0000256" key="1">
    <source>
        <dbReference type="ARBA" id="ARBA00023172"/>
    </source>
</evidence>
<dbReference type="GO" id="GO:0006310">
    <property type="term" value="P:DNA recombination"/>
    <property type="evidence" value="ECO:0007669"/>
    <property type="project" value="UniProtKB-KW"/>
</dbReference>
<dbReference type="InterPro" id="IPR011010">
    <property type="entry name" value="DNA_brk_join_enz"/>
</dbReference>
<accession>A0A6H0FTZ7</accession>
<dbReference type="SUPFAM" id="SSF56349">
    <property type="entry name" value="DNA breaking-rejoining enzymes"/>
    <property type="match status" value="2"/>
</dbReference>
<evidence type="ECO:0000313" key="4">
    <source>
        <dbReference type="Proteomes" id="UP000501692"/>
    </source>
</evidence>
<dbReference type="RefSeq" id="WP_167563498.1">
    <property type="nucleotide sequence ID" value="NZ_CP049806.1"/>
</dbReference>
<sequence>MSIFKTTIKVQERITNNFIELPVIFDAEGKPFYKLVQYCLLKFTVSKFRLSSLKHAVYAVELYLQFNLANKDKVKNSKEMFRLFFEALYKGTINDNGHDESELYWKPFKPDTASIYLDALSKFGDWLHKEYGNELLNPIIEHDYKTKILLQYAYYYRNRANILSHLQTRKNINFNFSRQYKIRNTIKIEKGDIQQFPDVLFKKLLKYGYEAVSDKRMAIRDILILLLIHGCGLRISEPFHLWIHDVNILNKTIKIFHPKNGNAPSEANNKITRQEYLWKNYKLKPRTDVIGNQYLGWKSASVNKEGAIDLFWKENEMRDFFFELWTIYLSYLAVLTIDHPYAFMNFNKKDFLKPYTLSSFQKNYLAAMARIGEKVNKGSGLSTHGHRHNYAMTLRERGHTPLIIQRALHQSNIYSQEPYVTGSYAQAIKKFKELENERKNGESEVNDMWNDLLLNY</sequence>
<reference evidence="3 4" key="1">
    <citation type="submission" date="2020-03" db="EMBL/GenBank/DDBJ databases">
        <authorList>
            <person name="Zhang L."/>
            <person name="Han X."/>
            <person name="Chen Y."/>
            <person name="Yu Y."/>
        </authorList>
    </citation>
    <scope>NUCLEOTIDE SEQUENCE [LARGE SCALE GENOMIC DNA]</scope>
    <source>
        <strain evidence="3 4">A1254</strain>
    </source>
</reference>
<proteinExistence type="predicted"/>
<dbReference type="GO" id="GO:0015074">
    <property type="term" value="P:DNA integration"/>
    <property type="evidence" value="ECO:0007669"/>
    <property type="project" value="InterPro"/>
</dbReference>
<dbReference type="InterPro" id="IPR013762">
    <property type="entry name" value="Integrase-like_cat_sf"/>
</dbReference>
<dbReference type="InterPro" id="IPR002104">
    <property type="entry name" value="Integrase_catalytic"/>
</dbReference>
<dbReference type="GO" id="GO:0003677">
    <property type="term" value="F:DNA binding"/>
    <property type="evidence" value="ECO:0007669"/>
    <property type="project" value="InterPro"/>
</dbReference>
<feature type="domain" description="Tyr recombinase" evidence="2">
    <location>
        <begin position="195"/>
        <end position="439"/>
    </location>
</feature>
<dbReference type="NCBIfam" id="NF040693">
    <property type="entry name" value="recomb_GmtY"/>
    <property type="match status" value="1"/>
</dbReference>